<dbReference type="InterPro" id="IPR029151">
    <property type="entry name" value="Sensor-like_sf"/>
</dbReference>
<dbReference type="Pfam" id="PF17201">
    <property type="entry name" value="Cache_3-Cache_2"/>
    <property type="match status" value="1"/>
</dbReference>
<dbReference type="EMBL" id="RLII01000002">
    <property type="protein sequence ID" value="RXE60277.1"/>
    <property type="molecule type" value="Genomic_DNA"/>
</dbReference>
<evidence type="ECO:0000256" key="2">
    <source>
        <dbReference type="ARBA" id="ARBA00029447"/>
    </source>
</evidence>
<feature type="domain" description="Methyl-accepting transducer" evidence="5">
    <location>
        <begin position="339"/>
        <end position="568"/>
    </location>
</feature>
<dbReference type="SMART" id="SM00283">
    <property type="entry name" value="MA"/>
    <property type="match status" value="1"/>
</dbReference>
<evidence type="ECO:0000256" key="1">
    <source>
        <dbReference type="ARBA" id="ARBA00022500"/>
    </source>
</evidence>
<keyword evidence="4" id="KW-1133">Transmembrane helix</keyword>
<dbReference type="GO" id="GO:0006935">
    <property type="term" value="P:chemotaxis"/>
    <property type="evidence" value="ECO:0007669"/>
    <property type="project" value="UniProtKB-KW"/>
</dbReference>
<evidence type="ECO:0000256" key="3">
    <source>
        <dbReference type="PROSITE-ProRule" id="PRU00284"/>
    </source>
</evidence>
<keyword evidence="7" id="KW-1185">Reference proteome</keyword>
<dbReference type="SUPFAM" id="SSF58104">
    <property type="entry name" value="Methyl-accepting chemotaxis protein (MCP) signaling domain"/>
    <property type="match status" value="1"/>
</dbReference>
<dbReference type="GO" id="GO:0005886">
    <property type="term" value="C:plasma membrane"/>
    <property type="evidence" value="ECO:0007669"/>
    <property type="project" value="TreeGrafter"/>
</dbReference>
<dbReference type="PANTHER" id="PTHR43531:SF11">
    <property type="entry name" value="METHYL-ACCEPTING CHEMOTAXIS PROTEIN 3"/>
    <property type="match status" value="1"/>
</dbReference>
<dbReference type="InterPro" id="IPR051310">
    <property type="entry name" value="MCP_chemotaxis"/>
</dbReference>
<dbReference type="PROSITE" id="PS50111">
    <property type="entry name" value="CHEMOTAXIS_TRANSDUC_2"/>
    <property type="match status" value="1"/>
</dbReference>
<dbReference type="GO" id="GO:0004888">
    <property type="term" value="F:transmembrane signaling receptor activity"/>
    <property type="evidence" value="ECO:0007669"/>
    <property type="project" value="TreeGrafter"/>
</dbReference>
<dbReference type="Proteomes" id="UP000289166">
    <property type="component" value="Unassembled WGS sequence"/>
</dbReference>
<dbReference type="InterPro" id="IPR033462">
    <property type="entry name" value="Cache_3-Cache_2"/>
</dbReference>
<comment type="similarity">
    <text evidence="2">Belongs to the methyl-accepting chemotaxis (MCP) protein family.</text>
</comment>
<dbReference type="SUPFAM" id="SSF103190">
    <property type="entry name" value="Sensory domain-like"/>
    <property type="match status" value="1"/>
</dbReference>
<dbReference type="Pfam" id="PF00015">
    <property type="entry name" value="MCPsignal"/>
    <property type="match status" value="1"/>
</dbReference>
<gene>
    <name evidence="6" type="ORF">EFD62_03380</name>
</gene>
<feature type="transmembrane region" description="Helical" evidence="4">
    <location>
        <begin position="300"/>
        <end position="320"/>
    </location>
</feature>
<feature type="transmembrane region" description="Helical" evidence="4">
    <location>
        <begin position="12"/>
        <end position="31"/>
    </location>
</feature>
<dbReference type="Gene3D" id="1.10.287.950">
    <property type="entry name" value="Methyl-accepting chemotaxis protein"/>
    <property type="match status" value="1"/>
</dbReference>
<name>A0A4Q0I8E3_9FIRM</name>
<dbReference type="InterPro" id="IPR004089">
    <property type="entry name" value="MCPsignal_dom"/>
</dbReference>
<keyword evidence="3" id="KW-0807">Transducer</keyword>
<proteinExistence type="inferred from homology"/>
<dbReference type="PANTHER" id="PTHR43531">
    <property type="entry name" value="PROTEIN ICFG"/>
    <property type="match status" value="1"/>
</dbReference>
<evidence type="ECO:0000259" key="5">
    <source>
        <dbReference type="PROSITE" id="PS50111"/>
    </source>
</evidence>
<evidence type="ECO:0000256" key="4">
    <source>
        <dbReference type="SAM" id="Phobius"/>
    </source>
</evidence>
<keyword evidence="4" id="KW-0812">Transmembrane</keyword>
<evidence type="ECO:0000313" key="6">
    <source>
        <dbReference type="EMBL" id="RXE60277.1"/>
    </source>
</evidence>
<dbReference type="AlphaFoldDB" id="A0A4Q0I8E3"/>
<accession>A0A4Q0I8E3</accession>
<organism evidence="6 7">
    <name type="scientific">Acetivibrio mesophilus</name>
    <dbReference type="NCBI Taxonomy" id="2487273"/>
    <lineage>
        <taxon>Bacteria</taxon>
        <taxon>Bacillati</taxon>
        <taxon>Bacillota</taxon>
        <taxon>Clostridia</taxon>
        <taxon>Eubacteriales</taxon>
        <taxon>Oscillospiraceae</taxon>
        <taxon>Acetivibrio</taxon>
    </lineage>
</organism>
<dbReference type="GO" id="GO:0007165">
    <property type="term" value="P:signal transduction"/>
    <property type="evidence" value="ECO:0007669"/>
    <property type="project" value="UniProtKB-KW"/>
</dbReference>
<protein>
    <recommendedName>
        <fullName evidence="5">Methyl-accepting transducer domain-containing protein</fullName>
    </recommendedName>
</protein>
<dbReference type="RefSeq" id="WP_128705732.1">
    <property type="nucleotide sequence ID" value="NZ_RLII01000002.1"/>
</dbReference>
<keyword evidence="1" id="KW-0145">Chemotaxis</keyword>
<keyword evidence="4" id="KW-0472">Membrane</keyword>
<evidence type="ECO:0000313" key="7">
    <source>
        <dbReference type="Proteomes" id="UP000289166"/>
    </source>
</evidence>
<reference evidence="7" key="1">
    <citation type="submission" date="2018-11" db="EMBL/GenBank/DDBJ databases">
        <title>Genome sequencing of a novel mesophilic and cellulolytic organism within the genus Hungateiclostridium.</title>
        <authorList>
            <person name="Rettenmaier R."/>
            <person name="Liebl W."/>
            <person name="Zverlov V."/>
        </authorList>
    </citation>
    <scope>NUCLEOTIDE SEQUENCE [LARGE SCALE GENOMIC DNA]</scope>
    <source>
        <strain evidence="7">N2K1</strain>
    </source>
</reference>
<comment type="caution">
    <text evidence="6">The sequence shown here is derived from an EMBL/GenBank/DDBJ whole genome shotgun (WGS) entry which is preliminary data.</text>
</comment>
<sequence length="603" mass="66666">MKNILDKLKGSIAKIFVMYFIAVVIIFGLSLKQGNSIYNENKMKGERVVQETQEAIIDQMDIINELYSRQVKSSMNVLIRTGLSIGVPNTRDEISFSGKTVPQLFLGEHSIVGNYELVDKIAGETGATATVFVKSRSGEFVRVSTNVKQDGDSRAIGTVLDPNGQAFEYIVNRKPFYGMVDILGKPYFTGYEPMYNANNEIIGIWYVGFPTEQIRVLAKTIEGKKQFENDCYVIMDMNERIVAKSNDMKDEDILSLLKGGKDAKEWDITVKDYEPWGYKIISLIKTSDIDNIATREKLEVIVNIGIIFLIFSLFIFFFLFTTKKMNKKILTLANNLYESSCLILSTSSQLAMTSQQLAEGSAEQAAAIEQTSATMQETSTMIKQNAENTKKASALSDKTARSSDEGYQHMLDMNNSMNEIKKSSDEMAKIIKVIDDIAFQTNILALNAAVEAARAGSAGAGFAVVAEEVRNLAQRSAKAAKDTAEIIERNITLSTKGVEISTLVSNSFKEINENADKVSGLVAEISVASEEQANGSEQFAQSIIQMEQVIQQNAAAAQENSASAHELETQSEKILHMVSELNILVKGKRSNIEGKNKNIKIDM</sequence>
<dbReference type="OrthoDB" id="9814363at2"/>